<keyword evidence="4 6" id="KW-0408">Iron</keyword>
<evidence type="ECO:0000256" key="7">
    <source>
        <dbReference type="PIRSR" id="PIRSR004762-2"/>
    </source>
</evidence>
<organism evidence="9 10">
    <name type="scientific">Candidatus Nitrosocaldus cavascurensis</name>
    <dbReference type="NCBI Taxonomy" id="2058097"/>
    <lineage>
        <taxon>Archaea</taxon>
        <taxon>Nitrososphaerota</taxon>
        <taxon>Nitrososphaeria</taxon>
        <taxon>Candidatus Nitrosocaldales</taxon>
        <taxon>Candidatus Nitrosocaldaceae</taxon>
        <taxon>Candidatus Nitrosocaldus</taxon>
    </lineage>
</organism>
<evidence type="ECO:0000256" key="1">
    <source>
        <dbReference type="ARBA" id="ARBA00022485"/>
    </source>
</evidence>
<dbReference type="PANTHER" id="PTHR43076:SF14">
    <property type="entry name" value="RADICAL SAM DOMAIN PROTEIN"/>
    <property type="match status" value="1"/>
</dbReference>
<dbReference type="EMBL" id="LT981265">
    <property type="protein sequence ID" value="SPC34270.1"/>
    <property type="molecule type" value="Genomic_DNA"/>
</dbReference>
<dbReference type="InterPro" id="IPR013785">
    <property type="entry name" value="Aldolase_TIM"/>
</dbReference>
<proteinExistence type="predicted"/>
<keyword evidence="5 6" id="KW-0411">Iron-sulfur</keyword>
<keyword evidence="9" id="KW-0808">Transferase</keyword>
<keyword evidence="3" id="KW-0479">Metal-binding</keyword>
<keyword evidence="2 6" id="KW-0949">S-adenosyl-L-methionine</keyword>
<keyword evidence="1 6" id="KW-0004">4Fe-4S</keyword>
<dbReference type="GO" id="GO:0051539">
    <property type="term" value="F:4 iron, 4 sulfur cluster binding"/>
    <property type="evidence" value="ECO:0007669"/>
    <property type="project" value="UniProtKB-KW"/>
</dbReference>
<dbReference type="PANTHER" id="PTHR43076">
    <property type="entry name" value="FO SYNTHASE (COFH)"/>
    <property type="match status" value="1"/>
</dbReference>
<dbReference type="InterPro" id="IPR020050">
    <property type="entry name" value="FO_synthase_su2"/>
</dbReference>
<dbReference type="InterPro" id="IPR034405">
    <property type="entry name" value="F420"/>
</dbReference>
<dbReference type="Pfam" id="PF19288">
    <property type="entry name" value="CofH_C"/>
    <property type="match status" value="1"/>
</dbReference>
<dbReference type="GO" id="GO:0044689">
    <property type="term" value="F:7,8-didemethyl-8-hydroxy-5-deazariboflavin synthase activity"/>
    <property type="evidence" value="ECO:0007669"/>
    <property type="project" value="TreeGrafter"/>
</dbReference>
<dbReference type="GO" id="GO:0046872">
    <property type="term" value="F:metal ion binding"/>
    <property type="evidence" value="ECO:0007669"/>
    <property type="project" value="UniProtKB-KW"/>
</dbReference>
<comment type="cofactor">
    <cofactor evidence="6">
        <name>[4Fe-4S] cluster</name>
        <dbReference type="ChEBI" id="CHEBI:49883"/>
    </cofactor>
    <text evidence="6">Binds 1 [4Fe-4S] cluster. The cluster is coordinated with 3 cysteines and an exchangeable S-adenosyl-L-methionine.</text>
</comment>
<gene>
    <name evidence="9" type="primary">mqnE</name>
    <name evidence="9" type="ORF">NCAV_1093</name>
</gene>
<dbReference type="SFLD" id="SFLDF00342">
    <property type="entry name" value="cyclic_dehypoxanthine_futalosi"/>
    <property type="match status" value="1"/>
</dbReference>
<dbReference type="PIRSF" id="PIRSF004762">
    <property type="entry name" value="CHP00423"/>
    <property type="match status" value="1"/>
</dbReference>
<evidence type="ECO:0000256" key="3">
    <source>
        <dbReference type="ARBA" id="ARBA00022723"/>
    </source>
</evidence>
<dbReference type="InterPro" id="IPR045567">
    <property type="entry name" value="CofH/MnqC-like_C"/>
</dbReference>
<feature type="binding site" evidence="6">
    <location>
        <position position="89"/>
    </location>
    <ligand>
        <name>[4Fe-4S] cluster</name>
        <dbReference type="ChEBI" id="CHEBI:49883"/>
        <note>4Fe-4S-S-AdoMet</note>
    </ligand>
</feature>
<dbReference type="InterPro" id="IPR007197">
    <property type="entry name" value="rSAM"/>
</dbReference>
<dbReference type="PROSITE" id="PS51918">
    <property type="entry name" value="RADICAL_SAM"/>
    <property type="match status" value="1"/>
</dbReference>
<dbReference type="SFLD" id="SFLDS00029">
    <property type="entry name" value="Radical_SAM"/>
    <property type="match status" value="1"/>
</dbReference>
<evidence type="ECO:0000313" key="10">
    <source>
        <dbReference type="Proteomes" id="UP000236248"/>
    </source>
</evidence>
<protein>
    <submittedName>
        <fullName evidence="9">Aminodeoxyfutalosine synthase</fullName>
        <ecNumber evidence="9">2.5.1.120</ecNumber>
    </submittedName>
</protein>
<dbReference type="CDD" id="cd01335">
    <property type="entry name" value="Radical_SAM"/>
    <property type="match status" value="1"/>
</dbReference>
<accession>A0A2K5ARI8</accession>
<evidence type="ECO:0000256" key="4">
    <source>
        <dbReference type="ARBA" id="ARBA00023004"/>
    </source>
</evidence>
<evidence type="ECO:0000256" key="6">
    <source>
        <dbReference type="PIRSR" id="PIRSR004762-1"/>
    </source>
</evidence>
<dbReference type="Pfam" id="PF04055">
    <property type="entry name" value="Radical_SAM"/>
    <property type="match status" value="1"/>
</dbReference>
<dbReference type="AlphaFoldDB" id="A0A2K5ARI8"/>
<dbReference type="NCBIfam" id="TIGR00423">
    <property type="entry name" value="CofH family radical SAM protein"/>
    <property type="match status" value="1"/>
</dbReference>
<reference evidence="10" key="1">
    <citation type="submission" date="2018-01" db="EMBL/GenBank/DDBJ databases">
        <authorList>
            <person name="Kerou L M."/>
        </authorList>
    </citation>
    <scope>NUCLEOTIDE SEQUENCE [LARGE SCALE GENOMIC DNA]</scope>
    <source>
        <strain evidence="10">SCU2</strain>
    </source>
</reference>
<dbReference type="GO" id="GO:0102573">
    <property type="term" value="F:aminodeoxyfutalosine synthase activity"/>
    <property type="evidence" value="ECO:0007669"/>
    <property type="project" value="UniProtKB-EC"/>
</dbReference>
<dbReference type="SFLD" id="SFLDG01389">
    <property type="entry name" value="menaquinone_synthsis_involved"/>
    <property type="match status" value="1"/>
</dbReference>
<feature type="binding site" evidence="6">
    <location>
        <position position="82"/>
    </location>
    <ligand>
        <name>[4Fe-4S] cluster</name>
        <dbReference type="ChEBI" id="CHEBI:49883"/>
        <note>4Fe-4S-S-AdoMet</note>
    </ligand>
</feature>
<feature type="binding site" evidence="7">
    <location>
        <position position="194"/>
    </location>
    <ligand>
        <name>S-adenosyl-L-methionine</name>
        <dbReference type="ChEBI" id="CHEBI:59789"/>
    </ligand>
</feature>
<keyword evidence="10" id="KW-1185">Reference proteome</keyword>
<dbReference type="SFLD" id="SFLDF00343">
    <property type="entry name" value="aminofutalosine_synthase_(mqnE"/>
    <property type="match status" value="1"/>
</dbReference>
<evidence type="ECO:0000259" key="8">
    <source>
        <dbReference type="PROSITE" id="PS51918"/>
    </source>
</evidence>
<evidence type="ECO:0000256" key="5">
    <source>
        <dbReference type="ARBA" id="ARBA00023014"/>
    </source>
</evidence>
<dbReference type="Gene3D" id="3.20.20.70">
    <property type="entry name" value="Aldolase class I"/>
    <property type="match status" value="1"/>
</dbReference>
<dbReference type="SUPFAM" id="SSF102114">
    <property type="entry name" value="Radical SAM enzymes"/>
    <property type="match status" value="1"/>
</dbReference>
<evidence type="ECO:0000256" key="2">
    <source>
        <dbReference type="ARBA" id="ARBA00022691"/>
    </source>
</evidence>
<dbReference type="EC" id="2.5.1.120" evidence="9"/>
<feature type="domain" description="Radical SAM core" evidence="8">
    <location>
        <begin position="68"/>
        <end position="303"/>
    </location>
</feature>
<feature type="binding site" evidence="6">
    <location>
        <position position="86"/>
    </location>
    <ligand>
        <name>[4Fe-4S] cluster</name>
        <dbReference type="ChEBI" id="CHEBI:49883"/>
        <note>4Fe-4S-S-AdoMet</note>
    </ligand>
</feature>
<sequence length="379" mass="42325">MLPYLIIVESIKAIMMSISMYASRALERALNGEELSFNDGLELMEYDDIHTLGMVADIVRSRLKGDTVTFTCSYYINYTNVCAASCPLCAFYRKDGDDDAYTLSVEDMVKRAGEGVMMGANELHIVGGFHPRLGLEYYEQMIKAIKSRFKGVTVKALTPAEVFFIARVTRNSVKEVLSRLKDAGLDALAGGGAEIFHKEVRDKIVVGKCSGDEWLQVAEEAHRLGIKSNCTMLYGHVERSEHIIDHLIRLRDLQKRTNGFLTFIPLKFSPENTELHQKGLVREQCSSLYDLRIIAVSRLMLANAINNISVYWLALGKKLAQVGLCYGGNDLVGTAFAEEIYKATGISNATSIEELASMVREIGRVPALRDTFHNVIRYI</sequence>
<dbReference type="SFLD" id="SFLDG01064">
    <property type="entry name" value="F420__menaquinone_cofactor_bio"/>
    <property type="match status" value="1"/>
</dbReference>
<dbReference type="Proteomes" id="UP000236248">
    <property type="component" value="Chromosome NCAV"/>
</dbReference>
<dbReference type="InterPro" id="IPR058240">
    <property type="entry name" value="rSAM_sf"/>
</dbReference>
<dbReference type="KEGG" id="ncv:NCAV_1093"/>
<name>A0A2K5ARI8_9ARCH</name>
<evidence type="ECO:0000313" key="9">
    <source>
        <dbReference type="EMBL" id="SPC34270.1"/>
    </source>
</evidence>